<evidence type="ECO:0000256" key="1">
    <source>
        <dbReference type="SAM" id="Phobius"/>
    </source>
</evidence>
<keyword evidence="1" id="KW-0472">Membrane</keyword>
<feature type="transmembrane region" description="Helical" evidence="1">
    <location>
        <begin position="49"/>
        <end position="69"/>
    </location>
</feature>
<feature type="transmembrane region" description="Helical" evidence="1">
    <location>
        <begin position="7"/>
        <end position="29"/>
    </location>
</feature>
<reference evidence="2 3" key="1">
    <citation type="journal article" date="2015" name="Nature">
        <title>rRNA introns, odd ribosomes, and small enigmatic genomes across a large radiation of phyla.</title>
        <authorList>
            <person name="Brown C.T."/>
            <person name="Hug L.A."/>
            <person name="Thomas B.C."/>
            <person name="Sharon I."/>
            <person name="Castelle C.J."/>
            <person name="Singh A."/>
            <person name="Wilkins M.J."/>
            <person name="Williams K.H."/>
            <person name="Banfield J.F."/>
        </authorList>
    </citation>
    <scope>NUCLEOTIDE SEQUENCE [LARGE SCALE GENOMIC DNA]</scope>
</reference>
<comment type="caution">
    <text evidence="2">The sequence shown here is derived from an EMBL/GenBank/DDBJ whole genome shotgun (WGS) entry which is preliminary data.</text>
</comment>
<protein>
    <recommendedName>
        <fullName evidence="4">DUF4064 domain-containing protein</fullName>
    </recommendedName>
</protein>
<gene>
    <name evidence="2" type="ORF">UU41_C0009G0029</name>
</gene>
<keyword evidence="1" id="KW-1133">Transmembrane helix</keyword>
<keyword evidence="1" id="KW-0812">Transmembrane</keyword>
<accession>A0A0G0V073</accession>
<dbReference type="AlphaFoldDB" id="A0A0G0V073"/>
<proteinExistence type="predicted"/>
<sequence length="119" mass="13314">MKYKTVGVINLLLGSFYILLGALLNFSVFPKLFTIYEQFETGQNAYKTNGLVSVLIMFLIGLVNLYFGIKLFQKNNKSKEGYFTYGIIALVVSVLLNAILVGFTVSSAIMPIYSLTEEF</sequence>
<dbReference type="Proteomes" id="UP000034961">
    <property type="component" value="Unassembled WGS sequence"/>
</dbReference>
<evidence type="ECO:0008006" key="4">
    <source>
        <dbReference type="Google" id="ProtNLM"/>
    </source>
</evidence>
<evidence type="ECO:0000313" key="3">
    <source>
        <dbReference type="Proteomes" id="UP000034961"/>
    </source>
</evidence>
<organism evidence="2 3">
    <name type="scientific">Candidatus Roizmanbacteria bacterium GW2011_GWA1_41_13</name>
    <dbReference type="NCBI Taxonomy" id="1618474"/>
    <lineage>
        <taxon>Bacteria</taxon>
        <taxon>Candidatus Roizmaniibacteriota</taxon>
    </lineage>
</organism>
<feature type="transmembrane region" description="Helical" evidence="1">
    <location>
        <begin position="81"/>
        <end position="113"/>
    </location>
</feature>
<dbReference type="EMBL" id="LCAN01000009">
    <property type="protein sequence ID" value="KKR94283.1"/>
    <property type="molecule type" value="Genomic_DNA"/>
</dbReference>
<name>A0A0G0V073_9BACT</name>
<evidence type="ECO:0000313" key="2">
    <source>
        <dbReference type="EMBL" id="KKR94283.1"/>
    </source>
</evidence>